<feature type="compositionally biased region" description="Polar residues" evidence="1">
    <location>
        <begin position="34"/>
        <end position="43"/>
    </location>
</feature>
<organism evidence="2 3">
    <name type="scientific">Prymnesium parvum</name>
    <name type="common">Toxic golden alga</name>
    <dbReference type="NCBI Taxonomy" id="97485"/>
    <lineage>
        <taxon>Eukaryota</taxon>
        <taxon>Haptista</taxon>
        <taxon>Haptophyta</taxon>
        <taxon>Prymnesiophyceae</taxon>
        <taxon>Prymnesiales</taxon>
        <taxon>Prymnesiaceae</taxon>
        <taxon>Prymnesium</taxon>
    </lineage>
</organism>
<protein>
    <submittedName>
        <fullName evidence="2">Uncharacterized protein</fullName>
    </submittedName>
</protein>
<dbReference type="EMBL" id="JBGBPQ010000013">
    <property type="protein sequence ID" value="KAL1511889.1"/>
    <property type="molecule type" value="Genomic_DNA"/>
</dbReference>
<reference evidence="2 3" key="1">
    <citation type="journal article" date="2024" name="Science">
        <title>Giant polyketide synthase enzymes in the biosynthesis of giant marine polyether toxins.</title>
        <authorList>
            <person name="Fallon T.R."/>
            <person name="Shende V.V."/>
            <person name="Wierzbicki I.H."/>
            <person name="Pendleton A.L."/>
            <person name="Watervoot N.F."/>
            <person name="Auber R.P."/>
            <person name="Gonzalez D.J."/>
            <person name="Wisecaver J.H."/>
            <person name="Moore B.S."/>
        </authorList>
    </citation>
    <scope>NUCLEOTIDE SEQUENCE [LARGE SCALE GENOMIC DNA]</scope>
    <source>
        <strain evidence="2 3">12B1</strain>
    </source>
</reference>
<gene>
    <name evidence="2" type="ORF">AB1Y20_005171</name>
</gene>
<comment type="caution">
    <text evidence="2">The sequence shown here is derived from an EMBL/GenBank/DDBJ whole genome shotgun (WGS) entry which is preliminary data.</text>
</comment>
<dbReference type="AlphaFoldDB" id="A0AB34J5S5"/>
<proteinExistence type="predicted"/>
<name>A0AB34J5S5_PRYPA</name>
<evidence type="ECO:0000313" key="2">
    <source>
        <dbReference type="EMBL" id="KAL1511889.1"/>
    </source>
</evidence>
<feature type="region of interest" description="Disordered" evidence="1">
    <location>
        <begin position="1"/>
        <end position="43"/>
    </location>
</feature>
<evidence type="ECO:0000256" key="1">
    <source>
        <dbReference type="SAM" id="MobiDB-lite"/>
    </source>
</evidence>
<dbReference type="Proteomes" id="UP001515480">
    <property type="component" value="Unassembled WGS sequence"/>
</dbReference>
<sequence length="817" mass="91483">MSDQDQDNNPLLDAANDDDKTDHNRIAQEYLGENTPTKRSSTSGVWKDVKRLKMQLPNNNNKNFTHVCTVALPPAEDGTPRFCNQMMRLHKNKPKTVGGTPSWLSTKAGDHLRICHPVDSEAGAEGVRRGAEKSKVALQTAMAYGMPNIEGNDIDSMAKFSLSKRERSLSAQAQWYVYSSMHINKSEFDSIWFKNMLKEVGDGEKTALLTQGNLKEFLKAEWALFLMFVKLIINIKRKEAEGNAFAQALHDGGTLTNKKKFQALALQFIAPKWQRNIVLTLALTKSLHNKDTDVAEMWEQTMLQRTGFEFHKIVSRMRSDRAAKGVAGQLDMGEEEVCEMHDTDKLGRSALGGLVRSRAKTPINPFPEGVALVAKAHKLGAYFGYSTRAGDLSAVGKGLGNCPDITIKTDYNTTRIAAVWGLLHSEIRLNRALKAYEVKYSPSWEFTSSDWTTVAEFEAILNCTKITSTLAQIEKYYMAAYTILIKGMAMSKLKAPTLAVVEMSKVTESPNVPRANVMIDNLSELGKTARFRATLEGERRWCDNSGETLTGGSLKMGRHEHLAMLLDKRTLGCHHVSAEQRSVAVGIFCREYVKYAKTAELWRLEQAKAEKELEERAERIVTAGGVNARPAAASSDMMASGNTFTTTTWSDDEDDAEEVHAPATSIRRDDELLDEAKRALKAWKKLSVDWREIFPHLKDTRKEGEALDLTEDLMQLDMGKFYKHVERMDAGRQVYGNIPAMAASSSGQLGALSAESYCERILSCANNVVVSGNTLLFDDEVEMLVVLRMNREFMQFMRENYRKEAREYLADANKARE</sequence>
<accession>A0AB34J5S5</accession>
<keyword evidence="3" id="KW-1185">Reference proteome</keyword>
<feature type="compositionally biased region" description="Basic and acidic residues" evidence="1">
    <location>
        <begin position="17"/>
        <end position="26"/>
    </location>
</feature>
<evidence type="ECO:0000313" key="3">
    <source>
        <dbReference type="Proteomes" id="UP001515480"/>
    </source>
</evidence>